<keyword evidence="2" id="KW-1185">Reference proteome</keyword>
<accession>A0ABP0P0S8</accession>
<protein>
    <submittedName>
        <fullName evidence="1">Uncharacterized protein</fullName>
    </submittedName>
</protein>
<proteinExistence type="predicted"/>
<gene>
    <name evidence="1" type="ORF">CCMP2556_LOCUS33593</name>
</gene>
<dbReference type="EMBL" id="CAXAMN010022328">
    <property type="protein sequence ID" value="CAK9068394.1"/>
    <property type="molecule type" value="Genomic_DNA"/>
</dbReference>
<organism evidence="1 2">
    <name type="scientific">Durusdinium trenchii</name>
    <dbReference type="NCBI Taxonomy" id="1381693"/>
    <lineage>
        <taxon>Eukaryota</taxon>
        <taxon>Sar</taxon>
        <taxon>Alveolata</taxon>
        <taxon>Dinophyceae</taxon>
        <taxon>Suessiales</taxon>
        <taxon>Symbiodiniaceae</taxon>
        <taxon>Durusdinium</taxon>
    </lineage>
</organism>
<evidence type="ECO:0000313" key="2">
    <source>
        <dbReference type="Proteomes" id="UP001642484"/>
    </source>
</evidence>
<reference evidence="1 2" key="1">
    <citation type="submission" date="2024-02" db="EMBL/GenBank/DDBJ databases">
        <authorList>
            <person name="Chen Y."/>
            <person name="Shah S."/>
            <person name="Dougan E. K."/>
            <person name="Thang M."/>
            <person name="Chan C."/>
        </authorList>
    </citation>
    <scope>NUCLEOTIDE SEQUENCE [LARGE SCALE GENOMIC DNA]</scope>
</reference>
<sequence>MAQHASSQKYTERDGFGHLELWSWKAQEWWHLYQTARALIKRWRIPAQQWLSMLSGSKITTEGVQDLMLASQMLGSCREMDFLDRETWGLLSLDLDVNLLRPRMDVEGGRDRSALAQQWRAATGDVEELQSMARDGRGSPFRVSECSSEFMACFVVVVPLSASRGEEGGAGLCHGCADQLRQQPSPSGARPASGGGTLRYACVVCDGICGRSTALALPSLGDADLGGAPGSHELRPLVEPFLLEAPELRPLELIDGYCCDWQRVTFEVVRGALKPLWVCLILHQAEPTLPLLAHCLTFQDLDLPLEFPENVRWVHEQVLRTFGKFGNGKAFLIQDDMQRVYYSMAFDFSMQNNFTSTGQISFFQMPYIQVRYSQRRAQELLFVREGTTKRWTNSLRGHLWYLKLQQLVADNDGRPGSTLRWRFLKDEAARIPYTEIAEHAAAVFFPGWLRRQGHCTPGYYHDSGTGDEL</sequence>
<evidence type="ECO:0000313" key="1">
    <source>
        <dbReference type="EMBL" id="CAK9068394.1"/>
    </source>
</evidence>
<dbReference type="Proteomes" id="UP001642484">
    <property type="component" value="Unassembled WGS sequence"/>
</dbReference>
<comment type="caution">
    <text evidence="1">The sequence shown here is derived from an EMBL/GenBank/DDBJ whole genome shotgun (WGS) entry which is preliminary data.</text>
</comment>
<name>A0ABP0P0S8_9DINO</name>